<evidence type="ECO:0000256" key="1">
    <source>
        <dbReference type="SAM" id="Phobius"/>
    </source>
</evidence>
<proteinExistence type="predicted"/>
<keyword evidence="1" id="KW-0812">Transmembrane</keyword>
<accession>A0A0M8P2N6</accession>
<comment type="caution">
    <text evidence="2">The sequence shown here is derived from an EMBL/GenBank/DDBJ whole genome shotgun (WGS) entry which is preliminary data.</text>
</comment>
<keyword evidence="3" id="KW-1185">Reference proteome</keyword>
<evidence type="ECO:0000313" key="3">
    <source>
        <dbReference type="Proteomes" id="UP000037696"/>
    </source>
</evidence>
<gene>
    <name evidence="2" type="ORF">ACN38_g5167</name>
</gene>
<keyword evidence="1" id="KW-0472">Membrane</keyword>
<reference evidence="2 3" key="1">
    <citation type="submission" date="2015-08" db="EMBL/GenBank/DDBJ databases">
        <title>Genome sequencing of Penicillium nordicum.</title>
        <authorList>
            <person name="Nguyen H.D."/>
            <person name="Seifert K.A."/>
        </authorList>
    </citation>
    <scope>NUCLEOTIDE SEQUENCE [LARGE SCALE GENOMIC DNA]</scope>
    <source>
        <strain evidence="2 3">DAOMC 185683</strain>
    </source>
</reference>
<name>A0A0M8P2N6_9EURO</name>
<sequence>MTDYFNLKFKQGIFKEIARWLCLDIYMYPVETSAGPIFRLRLATFQRRSNDANHLPSSIFIFLHLPTLLCSTLFIKFHRGVQKSTRCRKPLFDSV</sequence>
<dbReference type="AlphaFoldDB" id="A0A0M8P2N6"/>
<dbReference type="Proteomes" id="UP000037696">
    <property type="component" value="Unassembled WGS sequence"/>
</dbReference>
<protein>
    <submittedName>
        <fullName evidence="2">Uncharacterized protein</fullName>
    </submittedName>
</protein>
<organism evidence="2 3">
    <name type="scientific">Penicillium nordicum</name>
    <dbReference type="NCBI Taxonomy" id="229535"/>
    <lineage>
        <taxon>Eukaryota</taxon>
        <taxon>Fungi</taxon>
        <taxon>Dikarya</taxon>
        <taxon>Ascomycota</taxon>
        <taxon>Pezizomycotina</taxon>
        <taxon>Eurotiomycetes</taxon>
        <taxon>Eurotiomycetidae</taxon>
        <taxon>Eurotiales</taxon>
        <taxon>Aspergillaceae</taxon>
        <taxon>Penicillium</taxon>
    </lineage>
</organism>
<evidence type="ECO:0000313" key="2">
    <source>
        <dbReference type="EMBL" id="KOS43918.1"/>
    </source>
</evidence>
<keyword evidence="1" id="KW-1133">Transmembrane helix</keyword>
<feature type="transmembrane region" description="Helical" evidence="1">
    <location>
        <begin position="55"/>
        <end position="75"/>
    </location>
</feature>
<dbReference type="EMBL" id="LHQQ01000071">
    <property type="protein sequence ID" value="KOS43918.1"/>
    <property type="molecule type" value="Genomic_DNA"/>
</dbReference>